<dbReference type="EMBL" id="CAADFG010000033">
    <property type="protein sequence ID" value="VFJ91573.1"/>
    <property type="molecule type" value="Genomic_DNA"/>
</dbReference>
<dbReference type="EMBL" id="CAADFJ010000032">
    <property type="protein sequence ID" value="VFJ99455.1"/>
    <property type="molecule type" value="Genomic_DNA"/>
</dbReference>
<dbReference type="EMBL" id="CAADFI010000032">
    <property type="protein sequence ID" value="VFJ92665.1"/>
    <property type="molecule type" value="Genomic_DNA"/>
</dbReference>
<evidence type="ECO:0000313" key="2">
    <source>
        <dbReference type="EMBL" id="VFJ92665.1"/>
    </source>
</evidence>
<evidence type="ECO:0000313" key="3">
    <source>
        <dbReference type="EMBL" id="VFJ99455.1"/>
    </source>
</evidence>
<dbReference type="AlphaFoldDB" id="A0A450UGB8"/>
<sequence>MFYDPFENRRRVDVADNHTAKQWAEGVRKLVQEDYPEARPITLLMDNLNTHTDASFASLYKTLFFYKKIEK</sequence>
<evidence type="ECO:0000313" key="1">
    <source>
        <dbReference type="EMBL" id="VFJ91573.1"/>
    </source>
</evidence>
<protein>
    <recommendedName>
        <fullName evidence="4">DDE superfamily endonuclease</fullName>
    </recommendedName>
</protein>
<name>A0A450UGB8_9GAMM</name>
<evidence type="ECO:0008006" key="4">
    <source>
        <dbReference type="Google" id="ProtNLM"/>
    </source>
</evidence>
<accession>A0A450UGB8</accession>
<organism evidence="1">
    <name type="scientific">Candidatus Kentrum eta</name>
    <dbReference type="NCBI Taxonomy" id="2126337"/>
    <lineage>
        <taxon>Bacteria</taxon>
        <taxon>Pseudomonadati</taxon>
        <taxon>Pseudomonadota</taxon>
        <taxon>Gammaproteobacteria</taxon>
        <taxon>Candidatus Kentrum</taxon>
    </lineage>
</organism>
<reference evidence="1" key="1">
    <citation type="submission" date="2019-02" db="EMBL/GenBank/DDBJ databases">
        <authorList>
            <person name="Gruber-Vodicka R. H."/>
            <person name="Seah K. B. B."/>
        </authorList>
    </citation>
    <scope>NUCLEOTIDE SEQUENCE</scope>
    <source>
        <strain evidence="3">BECK_SA2B12</strain>
        <strain evidence="1">BECK_SA2B15</strain>
        <strain evidence="2">BECK_SA2B20</strain>
    </source>
</reference>
<gene>
    <name evidence="1" type="ORF">BECKH772A_GA0070896_100332</name>
    <name evidence="2" type="ORF">BECKH772B_GA0070898_100322</name>
    <name evidence="3" type="ORF">BECKH772C_GA0070978_100322</name>
</gene>
<proteinExistence type="predicted"/>